<dbReference type="Proteomes" id="UP001595191">
    <property type="component" value="Unassembled WGS sequence"/>
</dbReference>
<keyword evidence="2" id="KW-1185">Reference proteome</keyword>
<name>A0ACC7LFQ8_9FLAO</name>
<proteinExistence type="predicted"/>
<dbReference type="EMBL" id="JBHFPV010000001">
    <property type="protein sequence ID" value="MFH6602213.1"/>
    <property type="molecule type" value="Genomic_DNA"/>
</dbReference>
<protein>
    <submittedName>
        <fullName evidence="1">Uncharacterized protein</fullName>
    </submittedName>
</protein>
<sequence length="586" mass="66650">MKKFFKSSLYVGLLATALVFTSCQKETYDVDDPQEGEAMSATSATAKLMERTVSNDGSYDNIVDGASCFDIRFPYTVKVNGLEITIDSKDDLRLIEEIFDAVEGDDDLLDIIFPITITMADYSEFTINGETELKELAEKCLEGGDDDDIECIDVVYPVTFFTLDINSVQTGSVVVESDMEMRRFFAGLGENDLISIQFPVAFVMYDGTEVTVNSNVELAAAIEQAKDLCDEDDDNDYNDDDFNEERLDNLLVKCPWLIRDVVRDNQIQTEQYFEYIMNFKEDGSVNVLDRAGNNITGAWSTYVSDYRVLLKLEFDVLVDFNLDWFVYEISEEKIKLFTTEGNRIIMENACDILNDDPNTLREILWECDWIIKKVKVEGDEIKRLLGFEFSFEAEGIVTLSKGEVMSEGSWEITTNEQGRLVMAIVMGDEPGVSFEWPLSDLRDDRLKFEIPGTGYELILERNCDNDEADGDVVWIRDLFVDSLWNVALLSVNSDPISQAYAYDDFEFKQDGTIVVTNANGTTIETGSWLVYRNSDGKLEMIIAFNAESNYYPLANDYMIVEVDENRLEMHHFNDADGMNILVLEKK</sequence>
<reference evidence="1" key="1">
    <citation type="submission" date="2024-09" db="EMBL/GenBank/DDBJ databases">
        <authorList>
            <person name="Liu J."/>
        </authorList>
    </citation>
    <scope>NUCLEOTIDE SEQUENCE</scope>
    <source>
        <strain evidence="1">NBU2967</strain>
    </source>
</reference>
<gene>
    <name evidence="1" type="ORF">ACEZ3G_01900</name>
</gene>
<comment type="caution">
    <text evidence="1">The sequence shown here is derived from an EMBL/GenBank/DDBJ whole genome shotgun (WGS) entry which is preliminary data.</text>
</comment>
<organism evidence="1 2">
    <name type="scientific">Meishania litoralis</name>
    <dbReference type="NCBI Taxonomy" id="3434685"/>
    <lineage>
        <taxon>Bacteria</taxon>
        <taxon>Pseudomonadati</taxon>
        <taxon>Bacteroidota</taxon>
        <taxon>Flavobacteriia</taxon>
        <taxon>Flavobacteriales</taxon>
        <taxon>Flavobacteriaceae</taxon>
        <taxon>Meishania</taxon>
    </lineage>
</organism>
<accession>A0ACC7LFQ8</accession>
<evidence type="ECO:0000313" key="2">
    <source>
        <dbReference type="Proteomes" id="UP001595191"/>
    </source>
</evidence>
<evidence type="ECO:0000313" key="1">
    <source>
        <dbReference type="EMBL" id="MFH6602213.1"/>
    </source>
</evidence>